<dbReference type="Proteomes" id="UP000632498">
    <property type="component" value="Unassembled WGS sequence"/>
</dbReference>
<comment type="caution">
    <text evidence="2">The sequence shown here is derived from an EMBL/GenBank/DDBJ whole genome shotgun (WGS) entry which is preliminary data.</text>
</comment>
<sequence length="171" mass="19681">MSLNIKTVEELLAHSISMETDAGERYREIADAMEVHNNPEVAELFSVLAGYADKHAAEMEERAKDLVIPHIAPWDFAWEDKDSPEAADHFQTHYKMTPYHVLQLAMKVEKGARDFYAGIAKESRNPEVCAMAQEFAEEESEHVEMLKGWVGRYPKPENDWYDDLDPPMMHE</sequence>
<gene>
    <name evidence="2" type="ORF">GCM10011332_27820</name>
</gene>
<dbReference type="SUPFAM" id="SSF47240">
    <property type="entry name" value="Ferritin-like"/>
    <property type="match status" value="1"/>
</dbReference>
<reference evidence="2" key="1">
    <citation type="journal article" date="2014" name="Int. J. Syst. Evol. Microbiol.">
        <title>Complete genome sequence of Corynebacterium casei LMG S-19264T (=DSM 44701T), isolated from a smear-ripened cheese.</title>
        <authorList>
            <consortium name="US DOE Joint Genome Institute (JGI-PGF)"/>
            <person name="Walter F."/>
            <person name="Albersmeier A."/>
            <person name="Kalinowski J."/>
            <person name="Ruckert C."/>
        </authorList>
    </citation>
    <scope>NUCLEOTIDE SEQUENCE</scope>
    <source>
        <strain evidence="2">CGMCC 1.15254</strain>
    </source>
</reference>
<reference evidence="2" key="2">
    <citation type="submission" date="2020-09" db="EMBL/GenBank/DDBJ databases">
        <authorList>
            <person name="Sun Q."/>
            <person name="Zhou Y."/>
        </authorList>
    </citation>
    <scope>NUCLEOTIDE SEQUENCE</scope>
    <source>
        <strain evidence="2">CGMCC 1.15254</strain>
    </source>
</reference>
<protein>
    <submittedName>
        <fullName evidence="2">Rubrerythrin</fullName>
    </submittedName>
</protein>
<feature type="domain" description="Rubrerythrin diiron-binding" evidence="1">
    <location>
        <begin position="101"/>
        <end position="154"/>
    </location>
</feature>
<evidence type="ECO:0000259" key="1">
    <source>
        <dbReference type="Pfam" id="PF02915"/>
    </source>
</evidence>
<dbReference type="InterPro" id="IPR003251">
    <property type="entry name" value="Rr_diiron-bd_dom"/>
</dbReference>
<accession>A0A917C6D8</accession>
<dbReference type="GO" id="GO:0046872">
    <property type="term" value="F:metal ion binding"/>
    <property type="evidence" value="ECO:0007669"/>
    <property type="project" value="InterPro"/>
</dbReference>
<proteinExistence type="predicted"/>
<dbReference type="Gene3D" id="1.20.1260.10">
    <property type="match status" value="1"/>
</dbReference>
<dbReference type="EMBL" id="BMHV01000024">
    <property type="protein sequence ID" value="GGF72288.1"/>
    <property type="molecule type" value="Genomic_DNA"/>
</dbReference>
<keyword evidence="3" id="KW-1185">Reference proteome</keyword>
<name>A0A917C6D8_9PROT</name>
<dbReference type="InterPro" id="IPR009078">
    <property type="entry name" value="Ferritin-like_SF"/>
</dbReference>
<organism evidence="2 3">
    <name type="scientific">Terasakiella brassicae</name>
    <dbReference type="NCBI Taxonomy" id="1634917"/>
    <lineage>
        <taxon>Bacteria</taxon>
        <taxon>Pseudomonadati</taxon>
        <taxon>Pseudomonadota</taxon>
        <taxon>Alphaproteobacteria</taxon>
        <taxon>Rhodospirillales</taxon>
        <taxon>Terasakiellaceae</taxon>
        <taxon>Terasakiella</taxon>
    </lineage>
</organism>
<dbReference type="CDD" id="cd01045">
    <property type="entry name" value="Ferritin_like_AB"/>
    <property type="match status" value="1"/>
</dbReference>
<feature type="domain" description="Rubrerythrin diiron-binding" evidence="1">
    <location>
        <begin position="10"/>
        <end position="66"/>
    </location>
</feature>
<dbReference type="InterPro" id="IPR012347">
    <property type="entry name" value="Ferritin-like"/>
</dbReference>
<dbReference type="GO" id="GO:0016491">
    <property type="term" value="F:oxidoreductase activity"/>
    <property type="evidence" value="ECO:0007669"/>
    <property type="project" value="InterPro"/>
</dbReference>
<dbReference type="RefSeq" id="WP_188666340.1">
    <property type="nucleotide sequence ID" value="NZ_BMHV01000024.1"/>
</dbReference>
<evidence type="ECO:0000313" key="3">
    <source>
        <dbReference type="Proteomes" id="UP000632498"/>
    </source>
</evidence>
<dbReference type="Pfam" id="PF02915">
    <property type="entry name" value="Rubrerythrin"/>
    <property type="match status" value="2"/>
</dbReference>
<evidence type="ECO:0000313" key="2">
    <source>
        <dbReference type="EMBL" id="GGF72288.1"/>
    </source>
</evidence>
<dbReference type="AlphaFoldDB" id="A0A917C6D8"/>